<dbReference type="Pfam" id="PF13360">
    <property type="entry name" value="PQQ_2"/>
    <property type="match status" value="1"/>
</dbReference>
<reference evidence="2 3" key="1">
    <citation type="submission" date="2018-02" db="EMBL/GenBank/DDBJ databases">
        <title>Complete genome sequence of Streptomyces dengpaensis, the producer of angucyclines.</title>
        <authorList>
            <person name="Yumei L."/>
        </authorList>
    </citation>
    <scope>NUCLEOTIDE SEQUENCE [LARGE SCALE GENOMIC DNA]</scope>
    <source>
        <strain evidence="2 3">XZHG99</strain>
    </source>
</reference>
<dbReference type="Gene3D" id="2.130.10.10">
    <property type="entry name" value="YVTN repeat-like/Quinoprotein amine dehydrogenase"/>
    <property type="match status" value="1"/>
</dbReference>
<evidence type="ECO:0000313" key="2">
    <source>
        <dbReference type="EMBL" id="AVH54631.1"/>
    </source>
</evidence>
<dbReference type="InterPro" id="IPR015943">
    <property type="entry name" value="WD40/YVTN_repeat-like_dom_sf"/>
</dbReference>
<evidence type="ECO:0000313" key="3">
    <source>
        <dbReference type="Proteomes" id="UP000238413"/>
    </source>
</evidence>
<evidence type="ECO:0000259" key="1">
    <source>
        <dbReference type="Pfam" id="PF13360"/>
    </source>
</evidence>
<proteinExistence type="predicted"/>
<dbReference type="InterPro" id="IPR011047">
    <property type="entry name" value="Quinoprotein_ADH-like_sf"/>
</dbReference>
<organism evidence="2 3">
    <name type="scientific">Streptomyces dengpaensis</name>
    <dbReference type="NCBI Taxonomy" id="2049881"/>
    <lineage>
        <taxon>Bacteria</taxon>
        <taxon>Bacillati</taxon>
        <taxon>Actinomycetota</taxon>
        <taxon>Actinomycetes</taxon>
        <taxon>Kitasatosporales</taxon>
        <taxon>Streptomycetaceae</taxon>
        <taxon>Streptomyces</taxon>
    </lineage>
</organism>
<dbReference type="PANTHER" id="PTHR34512">
    <property type="entry name" value="CELL SURFACE PROTEIN"/>
    <property type="match status" value="1"/>
</dbReference>
<accession>A0ABM6SK78</accession>
<dbReference type="InterPro" id="IPR018391">
    <property type="entry name" value="PQQ_b-propeller_rpt"/>
</dbReference>
<dbReference type="RefSeq" id="WP_099505146.1">
    <property type="nucleotide sequence ID" value="NZ_CP026652.1"/>
</dbReference>
<dbReference type="PANTHER" id="PTHR34512:SF30">
    <property type="entry name" value="OUTER MEMBRANE PROTEIN ASSEMBLY FACTOR BAMB"/>
    <property type="match status" value="1"/>
</dbReference>
<gene>
    <name evidence="2" type="ORF">C4B68_00945</name>
</gene>
<dbReference type="EMBL" id="CP026652">
    <property type="protein sequence ID" value="AVH54631.1"/>
    <property type="molecule type" value="Genomic_DNA"/>
</dbReference>
<name>A0ABM6SK78_9ACTN</name>
<keyword evidence="3" id="KW-1185">Reference proteome</keyword>
<protein>
    <recommendedName>
        <fullName evidence="1">Pyrrolo-quinoline quinone repeat domain-containing protein</fullName>
    </recommendedName>
</protein>
<dbReference type="Proteomes" id="UP000238413">
    <property type="component" value="Chromosome"/>
</dbReference>
<feature type="domain" description="Pyrrolo-quinoline quinone repeat" evidence="1">
    <location>
        <begin position="54"/>
        <end position="141"/>
    </location>
</feature>
<dbReference type="SMART" id="SM00564">
    <property type="entry name" value="PQQ"/>
    <property type="match status" value="2"/>
</dbReference>
<dbReference type="SUPFAM" id="SSF50998">
    <property type="entry name" value="Quinoprotein alcohol dehydrogenase-like"/>
    <property type="match status" value="1"/>
</dbReference>
<sequence length="152" mass="16313">MTIIDHLLPPPSGAAIRCPPLGGRRHESWKFEAGDEVQAPPAVANGMAYFGSVDGKLHAVDTATGRQRWDLAVDGGVTAGRGGLFNSPVLNGNVVYVTTGHGLYAVDAATGRERWRHATDRSFGWSPVMADEMLYAVGFDRSRSSTLYALKL</sequence>
<dbReference type="InterPro" id="IPR002372">
    <property type="entry name" value="PQQ_rpt_dom"/>
</dbReference>